<dbReference type="InterPro" id="IPR029062">
    <property type="entry name" value="Class_I_gatase-like"/>
</dbReference>
<comment type="domain">
    <text evidence="7">Comprises of two domains. The C-terminal domain contains the binding site for glutamine and catalyzes the hydrolysis of this substrate to glutamate and ammonia. The N-terminal domain is anticipated to bind ATP and cobyrinate and catalyzes the ultimate synthesis of the diamide product. The ammonia produced via the glutaminase domain is probably translocated to the adjacent domain via a molecular tunnel, where it reacts with an activated intermediate.</text>
</comment>
<dbReference type="EMBL" id="LAYJ01000022">
    <property type="protein sequence ID" value="KKI52347.1"/>
    <property type="molecule type" value="Genomic_DNA"/>
</dbReference>
<dbReference type="Pfam" id="PF07685">
    <property type="entry name" value="GATase_3"/>
    <property type="match status" value="1"/>
</dbReference>
<evidence type="ECO:0000256" key="3">
    <source>
        <dbReference type="ARBA" id="ARBA00022741"/>
    </source>
</evidence>
<keyword evidence="4 7" id="KW-0067">ATP-binding</keyword>
<dbReference type="RefSeq" id="WP_046441959.1">
    <property type="nucleotide sequence ID" value="NZ_LAYJ01000022.1"/>
</dbReference>
<dbReference type="Gene3D" id="3.40.50.880">
    <property type="match status" value="1"/>
</dbReference>
<evidence type="ECO:0000259" key="9">
    <source>
        <dbReference type="Pfam" id="PF07685"/>
    </source>
</evidence>
<comment type="caution">
    <text evidence="10">The sequence shown here is derived from an EMBL/GenBank/DDBJ whole genome shotgun (WGS) entry which is preliminary data.</text>
</comment>
<feature type="active site" description="Nucleophile" evidence="7">
    <location>
        <position position="332"/>
    </location>
</feature>
<keyword evidence="3 7" id="KW-0547">Nucleotide-binding</keyword>
<reference evidence="10 11" key="1">
    <citation type="submission" date="2015-04" db="EMBL/GenBank/DDBJ databases">
        <title>Draft genome sequence of bacteremic isolate Catabacter hongkongensis type strain HKU16T.</title>
        <authorList>
            <person name="Lau S.K."/>
            <person name="Teng J.L."/>
            <person name="Huang Y."/>
            <person name="Curreem S.O."/>
            <person name="Tsui S.K."/>
            <person name="Woo P.C."/>
        </authorList>
    </citation>
    <scope>NUCLEOTIDE SEQUENCE [LARGE SCALE GENOMIC DNA]</scope>
    <source>
        <strain evidence="10 11">HKU16</strain>
    </source>
</reference>
<comment type="catalytic activity">
    <reaction evidence="7">
        <text>cob(II)yrinate + 2 L-glutamine + 2 ATP + 2 H2O = cob(II)yrinate a,c diamide + 2 L-glutamate + 2 ADP + 2 phosphate + 2 H(+)</text>
        <dbReference type="Rhea" id="RHEA:26289"/>
        <dbReference type="ChEBI" id="CHEBI:15377"/>
        <dbReference type="ChEBI" id="CHEBI:15378"/>
        <dbReference type="ChEBI" id="CHEBI:29985"/>
        <dbReference type="ChEBI" id="CHEBI:30616"/>
        <dbReference type="ChEBI" id="CHEBI:43474"/>
        <dbReference type="ChEBI" id="CHEBI:58359"/>
        <dbReference type="ChEBI" id="CHEBI:58537"/>
        <dbReference type="ChEBI" id="CHEBI:58894"/>
        <dbReference type="ChEBI" id="CHEBI:456216"/>
        <dbReference type="EC" id="6.3.5.11"/>
    </reaction>
</comment>
<dbReference type="GO" id="GO:0005524">
    <property type="term" value="F:ATP binding"/>
    <property type="evidence" value="ECO:0007669"/>
    <property type="project" value="UniProtKB-UniRule"/>
</dbReference>
<keyword evidence="5 7" id="KW-0460">Magnesium</keyword>
<dbReference type="AlphaFoldDB" id="A0A0M2NPL7"/>
<dbReference type="PATRIC" id="fig|270498.16.peg.2676"/>
<dbReference type="Gene3D" id="3.40.50.300">
    <property type="entry name" value="P-loop containing nucleotide triphosphate hydrolases"/>
    <property type="match status" value="2"/>
</dbReference>
<accession>A0A0M2NPL7</accession>
<evidence type="ECO:0000256" key="5">
    <source>
        <dbReference type="ARBA" id="ARBA00022842"/>
    </source>
</evidence>
<dbReference type="PANTHER" id="PTHR43873">
    <property type="entry name" value="COBYRINATE A,C-DIAMIDE SYNTHASE"/>
    <property type="match status" value="1"/>
</dbReference>
<comment type="similarity">
    <text evidence="7">Belongs to the CobB/CbiA family.</text>
</comment>
<evidence type="ECO:0000256" key="7">
    <source>
        <dbReference type="HAMAP-Rule" id="MF_00027"/>
    </source>
</evidence>
<dbReference type="SUPFAM" id="SSF52540">
    <property type="entry name" value="P-loop containing nucleoside triphosphate hydrolases"/>
    <property type="match status" value="1"/>
</dbReference>
<feature type="domain" description="CobQ/CobB/MinD/ParA nucleotide binding" evidence="8">
    <location>
        <begin position="8"/>
        <end position="154"/>
    </location>
</feature>
<dbReference type="PANTHER" id="PTHR43873:SF1">
    <property type="entry name" value="COBYRINATE A,C-DIAMIDE SYNTHASE"/>
    <property type="match status" value="1"/>
</dbReference>
<dbReference type="Pfam" id="PF01656">
    <property type="entry name" value="CbiA"/>
    <property type="match status" value="1"/>
</dbReference>
<dbReference type="GO" id="GO:0042242">
    <property type="term" value="F:cobyrinic acid a,c-diamide synthase activity"/>
    <property type="evidence" value="ECO:0007669"/>
    <property type="project" value="UniProtKB-UniRule"/>
</dbReference>
<proteinExistence type="inferred from homology"/>
<keyword evidence="11" id="KW-1185">Reference proteome</keyword>
<dbReference type="NCBIfam" id="NF002204">
    <property type="entry name" value="PRK01077.1"/>
    <property type="match status" value="1"/>
</dbReference>
<dbReference type="HAMAP" id="MF_00027">
    <property type="entry name" value="CobB_CbiA"/>
    <property type="match status" value="1"/>
</dbReference>
<dbReference type="UniPathway" id="UPA00148">
    <property type="reaction ID" value="UER00231"/>
</dbReference>
<feature type="site" description="Increases nucleophilicity of active site Cys" evidence="7">
    <location>
        <position position="430"/>
    </location>
</feature>
<organism evidence="10 11">
    <name type="scientific">Christensenella hongkongensis</name>
    <dbReference type="NCBI Taxonomy" id="270498"/>
    <lineage>
        <taxon>Bacteria</taxon>
        <taxon>Bacillati</taxon>
        <taxon>Bacillota</taxon>
        <taxon>Clostridia</taxon>
        <taxon>Christensenellales</taxon>
        <taxon>Christensenellaceae</taxon>
        <taxon>Christensenella</taxon>
    </lineage>
</organism>
<evidence type="ECO:0000256" key="2">
    <source>
        <dbReference type="ARBA" id="ARBA00022598"/>
    </source>
</evidence>
<dbReference type="SUPFAM" id="SSF52317">
    <property type="entry name" value="Class I glutamine amidotransferase-like"/>
    <property type="match status" value="1"/>
</dbReference>
<dbReference type="InterPro" id="IPR011698">
    <property type="entry name" value="GATase_3"/>
</dbReference>
<keyword evidence="7" id="KW-0169">Cobalamin biosynthesis</keyword>
<comment type="function">
    <text evidence="7">Catalyzes the ATP-dependent amidation of the two carboxylate groups at positions a and c of cobyrinate, using either L-glutamine or ammonia as the nitrogen source.</text>
</comment>
<comment type="miscellaneous">
    <text evidence="7">The a and c carboxylates of cobyrinate are activated for nucleophilic attack via formation of a phosphorylated intermediate by ATP. CbiA catalyzes first the amidation of the c-carboxylate, and then that of the a-carboxylate.</text>
</comment>
<dbReference type="NCBIfam" id="TIGR00379">
    <property type="entry name" value="cobB"/>
    <property type="match status" value="1"/>
</dbReference>
<dbReference type="InterPro" id="IPR002586">
    <property type="entry name" value="CobQ/CobB/MinD/ParA_Nub-bd_dom"/>
</dbReference>
<evidence type="ECO:0000313" key="11">
    <source>
        <dbReference type="Proteomes" id="UP000034076"/>
    </source>
</evidence>
<protein>
    <recommendedName>
        <fullName evidence="7">Cobyrinate a,c-diamide synthase</fullName>
        <ecNumber evidence="7">6.3.5.11</ecNumber>
    </recommendedName>
    <alternativeName>
        <fullName evidence="7">Cobyrinic acid a,c-diamide synthetase</fullName>
    </alternativeName>
</protein>
<dbReference type="STRING" id="270498.CHK_0117"/>
<dbReference type="InterPro" id="IPR027417">
    <property type="entry name" value="P-loop_NTPase"/>
</dbReference>
<dbReference type="Proteomes" id="UP000034076">
    <property type="component" value="Unassembled WGS sequence"/>
</dbReference>
<name>A0A0M2NPL7_9FIRM</name>
<dbReference type="InterPro" id="IPR004484">
    <property type="entry name" value="CbiA/CobB_synth"/>
</dbReference>
<dbReference type="PROSITE" id="PS51274">
    <property type="entry name" value="GATASE_COBBQ"/>
    <property type="match status" value="1"/>
</dbReference>
<evidence type="ECO:0000313" key="10">
    <source>
        <dbReference type="EMBL" id="KKI52347.1"/>
    </source>
</evidence>
<sequence length="455" mass="50295">MDKAIPRVMLVGTGSGAGKTTVTCGILRALMARGLSLSSFKCGPDYIDPMFHSRIIGACSSNLDLFLSGEETVRFLLAKNSADTDFSVIEGVMGMYDGLGFESDSYSSNHLALATQTPELLIVNVKGMGLSLAAMLQGYRDFRQNNLQGVIFNGCTAGMYPVYRRLVNDTLGLRAYGYFPDIPQAAFESRHLGLVTADEVSLLQEKLDLLAHAAEECIDLDGILSLGKNAPPLSYEDKWNNLARQEPVRVAVARDKAFCFFYQDNLDLLERLGAELLYFSPLTDSRVPKGASGLILWGGYPEEYARELSENTPMLSSIKEAVQGKMPVIAECGGFMYLLERMTDRAGNAYEMAGALPGECSMTKKLSRFGYLTLSARNDNLLCKAGGKIPAHEFHYSDSTNNGCNMTAHKRGREWDCIHASNHLFAGYPHLHFADKPELLQRFLMRCREYGKEQR</sequence>
<gene>
    <name evidence="7" type="primary">cbiA</name>
    <name evidence="10" type="ORF">CHK_0117</name>
</gene>
<evidence type="ECO:0000259" key="8">
    <source>
        <dbReference type="Pfam" id="PF01656"/>
    </source>
</evidence>
<evidence type="ECO:0000256" key="4">
    <source>
        <dbReference type="ARBA" id="ARBA00022840"/>
    </source>
</evidence>
<keyword evidence="6 7" id="KW-0315">Glutamine amidotransferase</keyword>
<evidence type="ECO:0000256" key="6">
    <source>
        <dbReference type="ARBA" id="ARBA00022962"/>
    </source>
</evidence>
<keyword evidence="2 7" id="KW-0436">Ligase</keyword>
<dbReference type="CDD" id="cd03130">
    <property type="entry name" value="GATase1_CobB"/>
    <property type="match status" value="1"/>
</dbReference>
<evidence type="ECO:0000256" key="1">
    <source>
        <dbReference type="ARBA" id="ARBA00001946"/>
    </source>
</evidence>
<dbReference type="EC" id="6.3.5.11" evidence="7"/>
<dbReference type="GO" id="GO:0009236">
    <property type="term" value="P:cobalamin biosynthetic process"/>
    <property type="evidence" value="ECO:0007669"/>
    <property type="project" value="UniProtKB-UniRule"/>
</dbReference>
<feature type="domain" description="CobB/CobQ-like glutamine amidotransferase" evidence="9">
    <location>
        <begin position="249"/>
        <end position="436"/>
    </location>
</feature>
<comment type="cofactor">
    <cofactor evidence="1 7">
        <name>Mg(2+)</name>
        <dbReference type="ChEBI" id="CHEBI:18420"/>
    </cofactor>
</comment>
<dbReference type="OrthoDB" id="9764035at2"/>
<comment type="pathway">
    <text evidence="7">Cofactor biosynthesis; adenosylcobalamin biosynthesis; cob(II)yrinate a,c-diamide from sirohydrochlorin (anaerobic route): step 10/10.</text>
</comment>